<dbReference type="EMBL" id="CP048649">
    <property type="protein sequence ID" value="QIB68567.1"/>
    <property type="molecule type" value="Genomic_DNA"/>
</dbReference>
<name>A0A858BSK9_9FIRM</name>
<dbReference type="RefSeq" id="WP_163065430.1">
    <property type="nucleotide sequence ID" value="NZ_CP048649.1"/>
</dbReference>
<dbReference type="SUPFAM" id="SSF47413">
    <property type="entry name" value="lambda repressor-like DNA-binding domains"/>
    <property type="match status" value="1"/>
</dbReference>
<accession>A0A858BSK9</accession>
<protein>
    <submittedName>
        <fullName evidence="2">Helix-turn-helix transcriptional regulator</fullName>
    </submittedName>
</protein>
<sequence>MKINKEKFEICLANNQLLFNDFCKKSGISKSSMRFALSGTRNTRPQTIGRIAETLGVSVEEIILKEGE</sequence>
<dbReference type="GO" id="GO:0003677">
    <property type="term" value="F:DNA binding"/>
    <property type="evidence" value="ECO:0007669"/>
    <property type="project" value="InterPro"/>
</dbReference>
<evidence type="ECO:0000313" key="2">
    <source>
        <dbReference type="EMBL" id="QIB68567.1"/>
    </source>
</evidence>
<dbReference type="KEGG" id="abut:Ami103574_04175"/>
<dbReference type="CDD" id="cd00093">
    <property type="entry name" value="HTH_XRE"/>
    <property type="match status" value="1"/>
</dbReference>
<dbReference type="AlphaFoldDB" id="A0A858BSK9"/>
<feature type="domain" description="HTH cro/C1-type" evidence="1">
    <location>
        <begin position="21"/>
        <end position="62"/>
    </location>
</feature>
<evidence type="ECO:0000313" key="3">
    <source>
        <dbReference type="Proteomes" id="UP000466848"/>
    </source>
</evidence>
<evidence type="ECO:0000259" key="1">
    <source>
        <dbReference type="PROSITE" id="PS50943"/>
    </source>
</evidence>
<dbReference type="Pfam" id="PF01381">
    <property type="entry name" value="HTH_3"/>
    <property type="match status" value="1"/>
</dbReference>
<dbReference type="Proteomes" id="UP000466848">
    <property type="component" value="Chromosome"/>
</dbReference>
<keyword evidence="3" id="KW-1185">Reference proteome</keyword>
<proteinExistence type="predicted"/>
<organism evidence="2 3">
    <name type="scientific">Aminipila butyrica</name>
    <dbReference type="NCBI Taxonomy" id="433296"/>
    <lineage>
        <taxon>Bacteria</taxon>
        <taxon>Bacillati</taxon>
        <taxon>Bacillota</taxon>
        <taxon>Clostridia</taxon>
        <taxon>Peptostreptococcales</taxon>
        <taxon>Anaerovoracaceae</taxon>
        <taxon>Aminipila</taxon>
    </lineage>
</organism>
<dbReference type="InterPro" id="IPR010982">
    <property type="entry name" value="Lambda_DNA-bd_dom_sf"/>
</dbReference>
<reference evidence="2 3" key="1">
    <citation type="submission" date="2020-02" db="EMBL/GenBank/DDBJ databases">
        <authorList>
            <person name="Kim Y.B."/>
            <person name="Roh S.W."/>
        </authorList>
    </citation>
    <scope>NUCLEOTIDE SEQUENCE [LARGE SCALE GENOMIC DNA]</scope>
    <source>
        <strain evidence="2 3">DSM 103574</strain>
    </source>
</reference>
<dbReference type="Gene3D" id="1.10.260.40">
    <property type="entry name" value="lambda repressor-like DNA-binding domains"/>
    <property type="match status" value="1"/>
</dbReference>
<dbReference type="InterPro" id="IPR001387">
    <property type="entry name" value="Cro/C1-type_HTH"/>
</dbReference>
<gene>
    <name evidence="2" type="ORF">Ami103574_04175</name>
</gene>
<dbReference type="PROSITE" id="PS50943">
    <property type="entry name" value="HTH_CROC1"/>
    <property type="match status" value="1"/>
</dbReference>